<name>A0A4R9LPA1_9LEPT</name>
<dbReference type="GO" id="GO:0055085">
    <property type="term" value="P:transmembrane transport"/>
    <property type="evidence" value="ECO:0007669"/>
    <property type="project" value="InterPro"/>
</dbReference>
<evidence type="ECO:0000256" key="2">
    <source>
        <dbReference type="ARBA" id="ARBA00022692"/>
    </source>
</evidence>
<evidence type="ECO:0000256" key="3">
    <source>
        <dbReference type="ARBA" id="ARBA00022989"/>
    </source>
</evidence>
<dbReference type="Pfam" id="PF03544">
    <property type="entry name" value="TonB_C"/>
    <property type="match status" value="1"/>
</dbReference>
<protein>
    <submittedName>
        <fullName evidence="7">TonB family protein</fullName>
    </submittedName>
</protein>
<evidence type="ECO:0000256" key="5">
    <source>
        <dbReference type="SAM" id="Phobius"/>
    </source>
</evidence>
<keyword evidence="4 5" id="KW-0472">Membrane</keyword>
<evidence type="ECO:0000313" key="8">
    <source>
        <dbReference type="Proteomes" id="UP000298264"/>
    </source>
</evidence>
<dbReference type="OrthoDB" id="328084at2"/>
<dbReference type="RefSeq" id="WP_135763675.1">
    <property type="nucleotide sequence ID" value="NZ_RQHV01000042.1"/>
</dbReference>
<feature type="transmembrane region" description="Helical" evidence="5">
    <location>
        <begin position="15"/>
        <end position="34"/>
    </location>
</feature>
<keyword evidence="3 5" id="KW-1133">Transmembrane helix</keyword>
<organism evidence="7 8">
    <name type="scientific">Leptospira ilyithenensis</name>
    <dbReference type="NCBI Taxonomy" id="2484901"/>
    <lineage>
        <taxon>Bacteria</taxon>
        <taxon>Pseudomonadati</taxon>
        <taxon>Spirochaetota</taxon>
        <taxon>Spirochaetia</taxon>
        <taxon>Leptospirales</taxon>
        <taxon>Leptospiraceae</taxon>
        <taxon>Leptospira</taxon>
    </lineage>
</organism>
<dbReference type="InterPro" id="IPR006260">
    <property type="entry name" value="TonB/TolA_C"/>
</dbReference>
<evidence type="ECO:0000256" key="4">
    <source>
        <dbReference type="ARBA" id="ARBA00023136"/>
    </source>
</evidence>
<keyword evidence="2 5" id="KW-0812">Transmembrane</keyword>
<feature type="domain" description="TonB C-terminal" evidence="6">
    <location>
        <begin position="83"/>
        <end position="170"/>
    </location>
</feature>
<evidence type="ECO:0000256" key="1">
    <source>
        <dbReference type="ARBA" id="ARBA00004167"/>
    </source>
</evidence>
<comment type="caution">
    <text evidence="7">The sequence shown here is derived from an EMBL/GenBank/DDBJ whole genome shotgun (WGS) entry which is preliminary data.</text>
</comment>
<keyword evidence="8" id="KW-1185">Reference proteome</keyword>
<sequence length="170" mass="19306">MSAGQIIFFRTKSLLYFWILSAVLHGLLFIALFGKFRQNSNTEEVHLTKGSTIRLFVPNSQSNSGNGTLSSQNPANADLEGTIDPEEEMNRFRNSLSYPVLALEQRLEDDCSFRVTVAENGSVEKVGVLVPCRYSVFDQQFRNQIQGWKFNSSKGKEITLPIRFRIHARE</sequence>
<comment type="subcellular location">
    <subcellularLocation>
        <location evidence="1">Membrane</location>
        <topology evidence="1">Single-pass membrane protein</topology>
    </subcellularLocation>
</comment>
<dbReference type="NCBIfam" id="NF047760">
    <property type="entry name" value="LIC10042_TonB"/>
    <property type="match status" value="1"/>
</dbReference>
<proteinExistence type="predicted"/>
<dbReference type="GO" id="GO:0016020">
    <property type="term" value="C:membrane"/>
    <property type="evidence" value="ECO:0007669"/>
    <property type="project" value="UniProtKB-SubCell"/>
</dbReference>
<dbReference type="AlphaFoldDB" id="A0A4R9LPA1"/>
<dbReference type="Gene3D" id="3.30.2420.10">
    <property type="entry name" value="TonB"/>
    <property type="match status" value="1"/>
</dbReference>
<evidence type="ECO:0000259" key="6">
    <source>
        <dbReference type="PROSITE" id="PS52015"/>
    </source>
</evidence>
<dbReference type="NCBIfam" id="TIGR01352">
    <property type="entry name" value="tonB_Cterm"/>
    <property type="match status" value="1"/>
</dbReference>
<reference evidence="7" key="1">
    <citation type="journal article" date="2019" name="PLoS Negl. Trop. Dis.">
        <title>Revisiting the worldwide diversity of Leptospira species in the environment.</title>
        <authorList>
            <person name="Vincent A.T."/>
            <person name="Schiettekatte O."/>
            <person name="Bourhy P."/>
            <person name="Veyrier F.J."/>
            <person name="Picardeau M."/>
        </authorList>
    </citation>
    <scope>NUCLEOTIDE SEQUENCE [LARGE SCALE GENOMIC DNA]</scope>
    <source>
        <strain evidence="7">201400974</strain>
    </source>
</reference>
<dbReference type="Proteomes" id="UP000298264">
    <property type="component" value="Unassembled WGS sequence"/>
</dbReference>
<dbReference type="EMBL" id="RQHV01000042">
    <property type="protein sequence ID" value="TGN10914.1"/>
    <property type="molecule type" value="Genomic_DNA"/>
</dbReference>
<dbReference type="SUPFAM" id="SSF74653">
    <property type="entry name" value="TolA/TonB C-terminal domain"/>
    <property type="match status" value="1"/>
</dbReference>
<evidence type="ECO:0000313" key="7">
    <source>
        <dbReference type="EMBL" id="TGN10914.1"/>
    </source>
</evidence>
<accession>A0A4R9LPA1</accession>
<dbReference type="InterPro" id="IPR037682">
    <property type="entry name" value="TonB_C"/>
</dbReference>
<dbReference type="PROSITE" id="PS52015">
    <property type="entry name" value="TONB_CTD"/>
    <property type="match status" value="1"/>
</dbReference>
<gene>
    <name evidence="7" type="ORF">EHS11_06945</name>
</gene>